<dbReference type="NCBIfam" id="TIGR04131">
    <property type="entry name" value="Bac_Flav_CTERM"/>
    <property type="match status" value="1"/>
</dbReference>
<reference evidence="2 3" key="1">
    <citation type="submission" date="2019-03" db="EMBL/GenBank/DDBJ databases">
        <title>Genomic Encyclopedia of Type Strains, Phase III (KMG-III): the genomes of soil and plant-associated and newly described type strains.</title>
        <authorList>
            <person name="Whitman W."/>
        </authorList>
    </citation>
    <scope>NUCLEOTIDE SEQUENCE [LARGE SCALE GENOMIC DNA]</scope>
    <source>
        <strain evidence="2 3">CGMCC 1.12802</strain>
    </source>
</reference>
<name>A0A4R8I9X9_9FLAO</name>
<protein>
    <submittedName>
        <fullName evidence="2">Gliding motility-associated-like protein</fullName>
    </submittedName>
</protein>
<dbReference type="SUPFAM" id="SSF110296">
    <property type="entry name" value="Oligoxyloglucan reducing end-specific cellobiohydrolase"/>
    <property type="match status" value="1"/>
</dbReference>
<organism evidence="2 3">
    <name type="scientific">Epilithonimonas xixisoli</name>
    <dbReference type="NCBI Taxonomy" id="1476462"/>
    <lineage>
        <taxon>Bacteria</taxon>
        <taxon>Pseudomonadati</taxon>
        <taxon>Bacteroidota</taxon>
        <taxon>Flavobacteriia</taxon>
        <taxon>Flavobacteriales</taxon>
        <taxon>Weeksellaceae</taxon>
        <taxon>Chryseobacterium group</taxon>
        <taxon>Epilithonimonas</taxon>
    </lineage>
</organism>
<dbReference type="RefSeq" id="WP_166668158.1">
    <property type="nucleotide sequence ID" value="NZ_SOEO01000001.1"/>
</dbReference>
<feature type="signal peptide" evidence="1">
    <location>
        <begin position="1"/>
        <end position="20"/>
    </location>
</feature>
<proteinExistence type="predicted"/>
<accession>A0A4R8I9X9</accession>
<keyword evidence="1" id="KW-0732">Signal</keyword>
<comment type="caution">
    <text evidence="2">The sequence shown here is derived from an EMBL/GenBank/DDBJ whole genome shotgun (WGS) entry which is preliminary data.</text>
</comment>
<keyword evidence="3" id="KW-1185">Reference proteome</keyword>
<dbReference type="Proteomes" id="UP000295313">
    <property type="component" value="Unassembled WGS sequence"/>
</dbReference>
<dbReference type="EMBL" id="SOEO01000001">
    <property type="protein sequence ID" value="TDX86330.1"/>
    <property type="molecule type" value="Genomic_DNA"/>
</dbReference>
<dbReference type="SUPFAM" id="SSF50939">
    <property type="entry name" value="Sialidases"/>
    <property type="match status" value="2"/>
</dbReference>
<evidence type="ECO:0000313" key="3">
    <source>
        <dbReference type="Proteomes" id="UP000295313"/>
    </source>
</evidence>
<sequence length="2238" mass="240388">MKKYYFLLFFFLISYFNAQKNDNLNYLNNGIVEDKSGKIITDKKLKDNFLNDRANKVLQENRMLRKAAAPVLVEMCSNGGFEQVESVGGKNYLKNFLHTIGDPPGPTQCRSISNKADSYIDQYSPTANNLMATTVPSNLIDQFMGDIKAFDQYALKINHTNSSTYGAIVQGKRFKTNNENFLKFNYKAILQSVYDNSHTDNQAFFKARILNKSNVVVSEFCLVGDEKNCIFTKVPDGGYGYVTLYTANWQSGLLDISGIPNNEEFTVEFMASRCGLGGHFGYAYVDDICLLHSDESFVGSITLDPLNAVCPTLPINVSGVFTLPNSGGVTASVKNITLKLYNDAGTVVHTTQAATIDNVNKKFNFVLNNSDIPNIVQGNYNVGVDINYDIQGSSCGGGNFFSNASDNDANDGWDISFLNCSSSCNIPVTTAKLNKCDAGQDGVENFNLTDLDSKVVTSTAGLSFTYFRNYNDAFSNSNNILGFTSYSSGTSTIYIRVSRDPSCFKIIPVSLEVRNPTANITGILNVCSGSTELTASPGSSYQWSHNNLTTQKITVTDVGVYSVIVTDSYGCSSTASVSIEPSQTAVSPTLLVTQPSCFVSSGTIKVTSPASEYSFDDGVTWTTNATKANLYPGKYFVKIKTAKGCTSYSQEVDIVQSLLPYPNASPTQPRFCGDTGIITVSTIAAYYSFDNGLTWVNNPVADKLQPGRYVVRTKDVAGCISNAQVVLIESQTLGNAEYTLVSPACSVLGSITINTPADLYTFDGGTTWVTSNVLSNVGAGNFSVGIKNYLGCISYYTPIYVNKFESQSPQTEAIQPECGTDGMIYIKTEAAQYSFDNGVTWTTSNLAELPPGTYRIKIKNAANCVSQAQTVTLYPPMLPDPIHTVEQPGCGVNGKITINSVYDFYSFDNGATWVTTNSKVLPAGTYQILVKNSIGCKSYPRSVYLSEKKLPQPNFTVTQPTCTTKGSITITTIADQYSINGGSSWTTNPVFSNLNGSGYTIVIKNNLNCVSEGSYASLDQAYLENPTYTAVSPSCGNTVGSIKFISVADQYSINGGSSWSTNPDFNNVAKGYYYLMVRKGGCSSNYINVELNDYNLATPSVSSVQPTCGTKGSITVNAVADFYSIDGGNTWVTTPVFNNLNYGYYYVSIKTGSCTSSSTSVNLKQFYLDNPDYTFTQPSCGVGGTITITTPSASYSINGGNTWSSNPVFSNLPQGSYNIAVKNSLNCTSNLYGRYLTLDKYYLPKPDVEIIQPKCGLNGSIKILTPAAQYSFDNGNTWTTNPVLSNLTSGYYYIVVKNAQNCISESFSVSIATYYLPRPMTKVVQPTCANNGSITVVSNAAFYSFDNGVTWGTSSTLLNPTPGYYSIKIKNSAGCISTATNENVQKYFLSSPLITTIQPTCAAPSGSIIVNTIADLYSFDNGTTWVTNPIKTNVASGSYNVLIKNSFGCVSQAAYAYINSSPNIPAAPAVTIVQPTACDSTDGSIKINTTAISYSFNDGASWTTNPVKNNLGAGTYIIKLKLNSYSCESKTTVVTLDSGIAIAAPDVSVTAPTCSVATGSITVTSPASTYSFDNGLTFTYSNTKSNLLPGTYQVKVKNAAGCISNVATAVVSTPAPLPAPVYAVNQPDCSNALGEIKITSPAAEFSFDNGLTYGTSDTKSNLSPGTYNLMIKDAAGCISLAAMVTVNTKPITPDLPQVAITQPLGCTASTGKISVISPAGFYSFDDGATWGTSSNATLAPGTYLVKQKLTTNGCSSLALSVTIDSPPDAPILPVYSVNQPASCTNPFGDITISTVSALYSFDNGVTYSPNSNSGQLAPGNYQLKTKNSAGCESGAVLVTVKKPIDTPVMPVVQVQQLDCHHSSGEIVINTSAVQYSIDDGLTWVSSNSFKGLAPNTYNVRYKNTIGCTSDPTEVIIKTYTNNTPLPIASALQNFCVQNQSKISDIKITGNGVQFYDALIGGNQLLASTTLTDGTTYYASQIVATCESNRIPVTVKILSTLPPAASSPQLFCISQNAKLSDIKITGNNIKWYSDNTSTVSLPATTALQDGFTYYATQTVDGCESVLRTPVTINITSNAIPGLVGPEITNVNIENTTATIIVKGSSVYEYSLNNQNSWQDSNVYRDLPTGLYKVYVREKTNICAVSTKEFTVFKINNIITPNGDGVNDGWEIEGLENYPGTVVRVMDKNGRVVLETTVKGKFFWNGSFLGRPLPTDNYWYHIILTDGRLLSGFIVIKNRN</sequence>
<gene>
    <name evidence="2" type="ORF">B0I22_0446</name>
</gene>
<evidence type="ECO:0000256" key="1">
    <source>
        <dbReference type="SAM" id="SignalP"/>
    </source>
</evidence>
<dbReference type="InterPro" id="IPR036278">
    <property type="entry name" value="Sialidase_sf"/>
</dbReference>
<evidence type="ECO:0000313" key="2">
    <source>
        <dbReference type="EMBL" id="TDX86330.1"/>
    </source>
</evidence>
<feature type="chain" id="PRO_5020791818" evidence="1">
    <location>
        <begin position="21"/>
        <end position="2238"/>
    </location>
</feature>
<dbReference type="Pfam" id="PF13585">
    <property type="entry name" value="CHU_C"/>
    <property type="match status" value="1"/>
</dbReference>
<dbReference type="InterPro" id="IPR026341">
    <property type="entry name" value="T9SS_type_B"/>
</dbReference>